<proteinExistence type="predicted"/>
<dbReference type="AlphaFoldDB" id="A0A835CJ09"/>
<protein>
    <submittedName>
        <fullName evidence="1">Uncharacterized protein</fullName>
    </submittedName>
</protein>
<keyword evidence="2" id="KW-1185">Reference proteome</keyword>
<name>A0A835CJ09_9FABA</name>
<evidence type="ECO:0000313" key="1">
    <source>
        <dbReference type="EMBL" id="KAF7841785.1"/>
    </source>
</evidence>
<organism evidence="1 2">
    <name type="scientific">Senna tora</name>
    <dbReference type="NCBI Taxonomy" id="362788"/>
    <lineage>
        <taxon>Eukaryota</taxon>
        <taxon>Viridiplantae</taxon>
        <taxon>Streptophyta</taxon>
        <taxon>Embryophyta</taxon>
        <taxon>Tracheophyta</taxon>
        <taxon>Spermatophyta</taxon>
        <taxon>Magnoliopsida</taxon>
        <taxon>eudicotyledons</taxon>
        <taxon>Gunneridae</taxon>
        <taxon>Pentapetalae</taxon>
        <taxon>rosids</taxon>
        <taxon>fabids</taxon>
        <taxon>Fabales</taxon>
        <taxon>Fabaceae</taxon>
        <taxon>Caesalpinioideae</taxon>
        <taxon>Cassia clade</taxon>
        <taxon>Senna</taxon>
    </lineage>
</organism>
<dbReference type="Proteomes" id="UP000634136">
    <property type="component" value="Unassembled WGS sequence"/>
</dbReference>
<reference evidence="1" key="1">
    <citation type="submission" date="2020-09" db="EMBL/GenBank/DDBJ databases">
        <title>Genome-Enabled Discovery of Anthraquinone Biosynthesis in Senna tora.</title>
        <authorList>
            <person name="Kang S.-H."/>
            <person name="Pandey R.P."/>
            <person name="Lee C.-M."/>
            <person name="Sim J.-S."/>
            <person name="Jeong J.-T."/>
            <person name="Choi B.-S."/>
            <person name="Jung M."/>
            <person name="Ginzburg D."/>
            <person name="Zhao K."/>
            <person name="Won S.Y."/>
            <person name="Oh T.-J."/>
            <person name="Yu Y."/>
            <person name="Kim N.-H."/>
            <person name="Lee O.R."/>
            <person name="Lee T.-H."/>
            <person name="Bashyal P."/>
            <person name="Kim T.-S."/>
            <person name="Lee W.-H."/>
            <person name="Kawkins C."/>
            <person name="Kim C.-K."/>
            <person name="Kim J.S."/>
            <person name="Ahn B.O."/>
            <person name="Rhee S.Y."/>
            <person name="Sohng J.K."/>
        </authorList>
    </citation>
    <scope>NUCLEOTIDE SEQUENCE</scope>
    <source>
        <tissue evidence="1">Leaf</tissue>
    </source>
</reference>
<comment type="caution">
    <text evidence="1">The sequence shown here is derived from an EMBL/GenBank/DDBJ whole genome shotgun (WGS) entry which is preliminary data.</text>
</comment>
<gene>
    <name evidence="1" type="ORF">G2W53_004083</name>
</gene>
<accession>A0A835CJ09</accession>
<sequence length="58" mass="6511">MATMFSGHTIADFHLRSSPPTTMVAGKWHYSENGRRQEGVQMYEFGLMAFEGTRNGSV</sequence>
<dbReference type="EMBL" id="JAAIUW010000002">
    <property type="protein sequence ID" value="KAF7841785.1"/>
    <property type="molecule type" value="Genomic_DNA"/>
</dbReference>
<evidence type="ECO:0000313" key="2">
    <source>
        <dbReference type="Proteomes" id="UP000634136"/>
    </source>
</evidence>